<evidence type="ECO:0000256" key="1">
    <source>
        <dbReference type="ARBA" id="ARBA00006135"/>
    </source>
</evidence>
<feature type="signal peptide" evidence="3">
    <location>
        <begin position="1"/>
        <end position="18"/>
    </location>
</feature>
<dbReference type="NCBIfam" id="TIGR02775">
    <property type="entry name" value="TrbG_Ti"/>
    <property type="match status" value="1"/>
</dbReference>
<evidence type="ECO:0000313" key="5">
    <source>
        <dbReference type="Proteomes" id="UP001427805"/>
    </source>
</evidence>
<evidence type="ECO:0000313" key="4">
    <source>
        <dbReference type="EMBL" id="MEN3746103.1"/>
    </source>
</evidence>
<comment type="similarity">
    <text evidence="1">Belongs to the TrbG/VirB9 family.</text>
</comment>
<dbReference type="InterPro" id="IPR033645">
    <property type="entry name" value="VirB9/CagX/TrbG_C"/>
</dbReference>
<dbReference type="Gene3D" id="2.60.40.2500">
    <property type="match status" value="1"/>
</dbReference>
<dbReference type="CDD" id="cd06911">
    <property type="entry name" value="VirB9_CagX_TrbG"/>
    <property type="match status" value="1"/>
</dbReference>
<name>A0ABV0B3D3_9SPHN</name>
<keyword evidence="2 3" id="KW-0732">Signal</keyword>
<dbReference type="EMBL" id="JBDIZK010000001">
    <property type="protein sequence ID" value="MEN3746103.1"/>
    <property type="molecule type" value="Genomic_DNA"/>
</dbReference>
<reference evidence="4 5" key="1">
    <citation type="submission" date="2024-05" db="EMBL/GenBank/DDBJ databases">
        <title>Sphingomonas sp. HF-S3 16S ribosomal RNA gene Genome sequencing and assembly.</title>
        <authorList>
            <person name="Lee H."/>
        </authorList>
    </citation>
    <scope>NUCLEOTIDE SEQUENCE [LARGE SCALE GENOMIC DNA]</scope>
    <source>
        <strain evidence="4 5">HF-S3</strain>
    </source>
</reference>
<dbReference type="InterPro" id="IPR038161">
    <property type="entry name" value="VirB9/CagX/TrbG_C_sf"/>
</dbReference>
<sequence length="314" mass="33718">MNRILLAASALVAVPAFAQTSPPQPPQAATASPSSPPVATTIALPSVVPPVAPRRHKPSPAELRVRAANAKATREPATPDFIHAVQVYPYGEGVLYRLFAAPERVSDIALQPGEAIVSVAAGDTARWTIGDTTSGAGENRRVHILVKPFAAGLSTNLVITTDRRAYHLQLDSTPATAMAALSWTYPQDEMIAIRRQQASAEAARPVASGLAVERLDFGYIVTGDRPVWRPLRAFNDGRQTFVEFPASIAVGEAPPLFVIGDQGDAQLVNYRMAGRFYVIDRLFDAAELRLGGKKQVVVRISRAGTSPNRQRRAS</sequence>
<dbReference type="Proteomes" id="UP001427805">
    <property type="component" value="Unassembled WGS sequence"/>
</dbReference>
<dbReference type="RefSeq" id="WP_346245093.1">
    <property type="nucleotide sequence ID" value="NZ_JBDIZK010000001.1"/>
</dbReference>
<feature type="chain" id="PRO_5046670510" evidence="3">
    <location>
        <begin position="19"/>
        <end position="314"/>
    </location>
</feature>
<keyword evidence="5" id="KW-1185">Reference proteome</keyword>
<evidence type="ECO:0000256" key="2">
    <source>
        <dbReference type="ARBA" id="ARBA00022729"/>
    </source>
</evidence>
<dbReference type="Pfam" id="PF03524">
    <property type="entry name" value="CagX"/>
    <property type="match status" value="1"/>
</dbReference>
<dbReference type="InterPro" id="IPR010258">
    <property type="entry name" value="Conjugal_tfr_TrbG/VirB9/CagX"/>
</dbReference>
<organism evidence="4 5">
    <name type="scientific">Sphingomonas rustica</name>
    <dbReference type="NCBI Taxonomy" id="3103142"/>
    <lineage>
        <taxon>Bacteria</taxon>
        <taxon>Pseudomonadati</taxon>
        <taxon>Pseudomonadota</taxon>
        <taxon>Alphaproteobacteria</taxon>
        <taxon>Sphingomonadales</taxon>
        <taxon>Sphingomonadaceae</taxon>
        <taxon>Sphingomonas</taxon>
    </lineage>
</organism>
<proteinExistence type="inferred from homology"/>
<accession>A0ABV0B3D3</accession>
<protein>
    <submittedName>
        <fullName evidence="4">P-type conjugative transfer protein TrbG</fullName>
    </submittedName>
</protein>
<dbReference type="InterPro" id="IPR014142">
    <property type="entry name" value="TrbG_Ti"/>
</dbReference>
<comment type="caution">
    <text evidence="4">The sequence shown here is derived from an EMBL/GenBank/DDBJ whole genome shotgun (WGS) entry which is preliminary data.</text>
</comment>
<gene>
    <name evidence="4" type="primary">trbG</name>
    <name evidence="4" type="ORF">TPR58_02905</name>
</gene>
<evidence type="ECO:0000256" key="3">
    <source>
        <dbReference type="SAM" id="SignalP"/>
    </source>
</evidence>